<keyword evidence="3" id="KW-1185">Reference proteome</keyword>
<sequence length="60" mass="6001">MKPAALCLALAAALSGCVEYSTSSSTTTTTTPDGMPQVVAAEDCTSWGTTGSVTPEQCEA</sequence>
<organism evidence="2 3">
    <name type="scientific">Mangrovicoccus algicola</name>
    <dbReference type="NCBI Taxonomy" id="2771008"/>
    <lineage>
        <taxon>Bacteria</taxon>
        <taxon>Pseudomonadati</taxon>
        <taxon>Pseudomonadota</taxon>
        <taxon>Alphaproteobacteria</taxon>
        <taxon>Rhodobacterales</taxon>
        <taxon>Paracoccaceae</taxon>
        <taxon>Mangrovicoccus</taxon>
    </lineage>
</organism>
<keyword evidence="1" id="KW-0732">Signal</keyword>
<evidence type="ECO:0000313" key="3">
    <source>
        <dbReference type="Proteomes" id="UP000609121"/>
    </source>
</evidence>
<dbReference type="Proteomes" id="UP000609121">
    <property type="component" value="Unassembled WGS sequence"/>
</dbReference>
<comment type="caution">
    <text evidence="2">The sequence shown here is derived from an EMBL/GenBank/DDBJ whole genome shotgun (WGS) entry which is preliminary data.</text>
</comment>
<evidence type="ECO:0000313" key="2">
    <source>
        <dbReference type="EMBL" id="MBE3637115.1"/>
    </source>
</evidence>
<dbReference type="RefSeq" id="WP_193179313.1">
    <property type="nucleotide sequence ID" value="NZ_JACVXA010000005.1"/>
</dbReference>
<proteinExistence type="predicted"/>
<evidence type="ECO:0000256" key="1">
    <source>
        <dbReference type="SAM" id="SignalP"/>
    </source>
</evidence>
<feature type="signal peptide" evidence="1">
    <location>
        <begin position="1"/>
        <end position="20"/>
    </location>
</feature>
<dbReference type="PROSITE" id="PS51257">
    <property type="entry name" value="PROKAR_LIPOPROTEIN"/>
    <property type="match status" value="1"/>
</dbReference>
<dbReference type="EMBL" id="JACVXA010000005">
    <property type="protein sequence ID" value="MBE3637115.1"/>
    <property type="molecule type" value="Genomic_DNA"/>
</dbReference>
<accession>A0A8J6Z654</accession>
<feature type="chain" id="PRO_5035244235" evidence="1">
    <location>
        <begin position="21"/>
        <end position="60"/>
    </location>
</feature>
<gene>
    <name evidence="2" type="ORF">ICN82_02700</name>
</gene>
<dbReference type="AlphaFoldDB" id="A0A8J6Z654"/>
<name>A0A8J6Z654_9RHOB</name>
<protein>
    <submittedName>
        <fullName evidence="2">Uncharacterized protein</fullName>
    </submittedName>
</protein>
<reference evidence="2" key="1">
    <citation type="submission" date="2020-09" db="EMBL/GenBank/DDBJ databases">
        <title>A novel bacterium of genus Mangrovicoccus, isolated from South China Sea.</title>
        <authorList>
            <person name="Huang H."/>
            <person name="Mo K."/>
            <person name="Hu Y."/>
        </authorList>
    </citation>
    <scope>NUCLEOTIDE SEQUENCE</scope>
    <source>
        <strain evidence="2">HB182678</strain>
    </source>
</reference>